<sequence>MKTISNASPSLGWMKVYKATLDYSFKIDDVRKLQLHETTSESGAIPIKMHTS</sequence>
<keyword evidence="2" id="KW-1185">Reference proteome</keyword>
<dbReference type="EMBL" id="FTPP01000001">
    <property type="protein sequence ID" value="SIT77359.1"/>
    <property type="molecule type" value="Genomic_DNA"/>
</dbReference>
<gene>
    <name evidence="1" type="ORF">SAMN05444128_0477</name>
</gene>
<name>A0A1R3WGW4_9BACT</name>
<protein>
    <submittedName>
        <fullName evidence="1">Uncharacterized protein</fullName>
    </submittedName>
</protein>
<organism evidence="1 2">
    <name type="scientific">Pontibacter indicus</name>
    <dbReference type="NCBI Taxonomy" id="1317125"/>
    <lineage>
        <taxon>Bacteria</taxon>
        <taxon>Pseudomonadati</taxon>
        <taxon>Bacteroidota</taxon>
        <taxon>Cytophagia</taxon>
        <taxon>Cytophagales</taxon>
        <taxon>Hymenobacteraceae</taxon>
        <taxon>Pontibacter</taxon>
    </lineage>
</organism>
<dbReference type="AlphaFoldDB" id="A0A1R3WGW4"/>
<evidence type="ECO:0000313" key="1">
    <source>
        <dbReference type="EMBL" id="SIT77359.1"/>
    </source>
</evidence>
<accession>A0A1R3WGW4</accession>
<evidence type="ECO:0000313" key="2">
    <source>
        <dbReference type="Proteomes" id="UP000187181"/>
    </source>
</evidence>
<reference evidence="2" key="1">
    <citation type="submission" date="2017-01" db="EMBL/GenBank/DDBJ databases">
        <authorList>
            <person name="Varghese N."/>
            <person name="Submissions S."/>
        </authorList>
    </citation>
    <scope>NUCLEOTIDE SEQUENCE [LARGE SCALE GENOMIC DNA]</scope>
    <source>
        <strain evidence="2">LP100</strain>
    </source>
</reference>
<dbReference type="Proteomes" id="UP000187181">
    <property type="component" value="Unassembled WGS sequence"/>
</dbReference>
<proteinExistence type="predicted"/>